<feature type="domain" description="Rhodanese" evidence="3">
    <location>
        <begin position="207"/>
        <end position="255"/>
    </location>
</feature>
<feature type="region of interest" description="Disordered" evidence="1">
    <location>
        <begin position="32"/>
        <end position="96"/>
    </location>
</feature>
<dbReference type="InterPro" id="IPR036873">
    <property type="entry name" value="Rhodanese-like_dom_sf"/>
</dbReference>
<keyword evidence="5" id="KW-1185">Reference proteome</keyword>
<comment type="caution">
    <text evidence="4">The sequence shown here is derived from an EMBL/GenBank/DDBJ whole genome shotgun (WGS) entry which is preliminary data.</text>
</comment>
<evidence type="ECO:0000259" key="3">
    <source>
        <dbReference type="PROSITE" id="PS50206"/>
    </source>
</evidence>
<feature type="compositionally biased region" description="Low complexity" evidence="1">
    <location>
        <begin position="38"/>
        <end position="86"/>
    </location>
</feature>
<dbReference type="Proteomes" id="UP000324065">
    <property type="component" value="Unassembled WGS sequence"/>
</dbReference>
<evidence type="ECO:0000313" key="5">
    <source>
        <dbReference type="Proteomes" id="UP000324065"/>
    </source>
</evidence>
<dbReference type="PROSITE" id="PS50206">
    <property type="entry name" value="RHODANESE_3"/>
    <property type="match status" value="1"/>
</dbReference>
<feature type="compositionally biased region" description="Gly residues" evidence="1">
    <location>
        <begin position="269"/>
        <end position="288"/>
    </location>
</feature>
<sequence length="288" mass="29977">MTEPLRILWASVLVLTASGAIHASVAQDSFGQAQSPSYGQQTPGYGQQQPGYGQQQPGYGQQQPGYGQQQPGYGQQQPGYGQSPPVDGGGGAGQGMDPQVVQVLQQLAQYETQNLGVPPTQSLHTGPMHGPTPSSIPGGQVITTLGLVQLVQGQQVPYLLFDVLGANETLPGAIPAVPASQPGQFGDGVSQQMDRFLRQATRGNIQTPLIFYCASRECWMSYNAALRAINLGYSNVLWYRGGLEAWKQAGGPTVPPGGSYSGSQPPPGGGYSGQPGGYGGQQGSGGFQ</sequence>
<dbReference type="EMBL" id="VWPJ01000011">
    <property type="protein sequence ID" value="KAA5605169.1"/>
    <property type="molecule type" value="Genomic_DNA"/>
</dbReference>
<evidence type="ECO:0000256" key="2">
    <source>
        <dbReference type="SAM" id="SignalP"/>
    </source>
</evidence>
<accession>A0A5M6IBQ7</accession>
<proteinExistence type="predicted"/>
<dbReference type="OrthoDB" id="176845at2"/>
<dbReference type="Gene3D" id="3.40.250.10">
    <property type="entry name" value="Rhodanese-like domain"/>
    <property type="match status" value="1"/>
</dbReference>
<dbReference type="InterPro" id="IPR001763">
    <property type="entry name" value="Rhodanese-like_dom"/>
</dbReference>
<reference evidence="4 5" key="1">
    <citation type="submission" date="2019-09" db="EMBL/GenBank/DDBJ databases">
        <title>Genome sequence of Roseospira marina, one of the more divergent members of the non-sulfur purple photosynthetic bacterial family, the Rhodospirillaceae.</title>
        <authorList>
            <person name="Meyer T."/>
            <person name="Kyndt J."/>
        </authorList>
    </citation>
    <scope>NUCLEOTIDE SEQUENCE [LARGE SCALE GENOMIC DNA]</scope>
    <source>
        <strain evidence="4 5">DSM 15113</strain>
    </source>
</reference>
<keyword evidence="2" id="KW-0732">Signal</keyword>
<dbReference type="CDD" id="cd00158">
    <property type="entry name" value="RHOD"/>
    <property type="match status" value="1"/>
</dbReference>
<evidence type="ECO:0000313" key="4">
    <source>
        <dbReference type="EMBL" id="KAA5605169.1"/>
    </source>
</evidence>
<gene>
    <name evidence="4" type="ORF">F1188_12895</name>
</gene>
<protein>
    <recommendedName>
        <fullName evidence="3">Rhodanese domain-containing protein</fullName>
    </recommendedName>
</protein>
<dbReference type="AlphaFoldDB" id="A0A5M6IBQ7"/>
<feature type="signal peptide" evidence="2">
    <location>
        <begin position="1"/>
        <end position="23"/>
    </location>
</feature>
<evidence type="ECO:0000256" key="1">
    <source>
        <dbReference type="SAM" id="MobiDB-lite"/>
    </source>
</evidence>
<dbReference type="RefSeq" id="WP_150062839.1">
    <property type="nucleotide sequence ID" value="NZ_JACHII010000009.1"/>
</dbReference>
<dbReference type="Pfam" id="PF00581">
    <property type="entry name" value="Rhodanese"/>
    <property type="match status" value="1"/>
</dbReference>
<name>A0A5M6IBQ7_9PROT</name>
<feature type="chain" id="PRO_5024349772" description="Rhodanese domain-containing protein" evidence="2">
    <location>
        <begin position="24"/>
        <end position="288"/>
    </location>
</feature>
<dbReference type="SUPFAM" id="SSF52821">
    <property type="entry name" value="Rhodanese/Cell cycle control phosphatase"/>
    <property type="match status" value="1"/>
</dbReference>
<feature type="region of interest" description="Disordered" evidence="1">
    <location>
        <begin position="254"/>
        <end position="288"/>
    </location>
</feature>
<organism evidence="4 5">
    <name type="scientific">Roseospira marina</name>
    <dbReference type="NCBI Taxonomy" id="140057"/>
    <lineage>
        <taxon>Bacteria</taxon>
        <taxon>Pseudomonadati</taxon>
        <taxon>Pseudomonadota</taxon>
        <taxon>Alphaproteobacteria</taxon>
        <taxon>Rhodospirillales</taxon>
        <taxon>Rhodospirillaceae</taxon>
        <taxon>Roseospira</taxon>
    </lineage>
</organism>